<name>A0A3B0WH74_9ZZZZ</name>
<dbReference type="GO" id="GO:0016788">
    <property type="term" value="F:hydrolase activity, acting on ester bonds"/>
    <property type="evidence" value="ECO:0007669"/>
    <property type="project" value="InterPro"/>
</dbReference>
<dbReference type="Pfam" id="PF01026">
    <property type="entry name" value="TatD_DNase"/>
    <property type="match status" value="1"/>
</dbReference>
<sequence length="260" mass="29274">MIIDTHCHLDILLSLPSSNISHLLKSNKNLEFDVSFITMSTSSSNWLKQLELSQRFKHVYCALGIHPWYVQDSSFKSLVLLERLIIENSVVALGEVGLDFTSPYKENKNLQIDLLVEQLILAKRFGLPASLHVRKAHNEMLEILSSIAVRGVIHGLGASKELVRSYIDLGFKIGVNGVVIRENARRYHELVTYFGLKYLVLETDFPHVKIMPLEKPLLSDIILVAEKIASLLNCSLEEVVNKTSLNAQKIFNLNGILDGK</sequence>
<dbReference type="EMBL" id="UOFB01000002">
    <property type="protein sequence ID" value="VAW43836.1"/>
    <property type="molecule type" value="Genomic_DNA"/>
</dbReference>
<keyword evidence="1" id="KW-0378">Hydrolase</keyword>
<evidence type="ECO:0000256" key="1">
    <source>
        <dbReference type="ARBA" id="ARBA00022801"/>
    </source>
</evidence>
<dbReference type="Gene3D" id="3.20.20.140">
    <property type="entry name" value="Metal-dependent hydrolases"/>
    <property type="match status" value="1"/>
</dbReference>
<dbReference type="AlphaFoldDB" id="A0A3B0WH74"/>
<dbReference type="SUPFAM" id="SSF51556">
    <property type="entry name" value="Metallo-dependent hydrolases"/>
    <property type="match status" value="1"/>
</dbReference>
<dbReference type="PANTHER" id="PTHR46124:SF3">
    <property type="entry name" value="HYDROLASE"/>
    <property type="match status" value="1"/>
</dbReference>
<proteinExistence type="predicted"/>
<dbReference type="InterPro" id="IPR001130">
    <property type="entry name" value="TatD-like"/>
</dbReference>
<organism evidence="2">
    <name type="scientific">hydrothermal vent metagenome</name>
    <dbReference type="NCBI Taxonomy" id="652676"/>
    <lineage>
        <taxon>unclassified sequences</taxon>
        <taxon>metagenomes</taxon>
        <taxon>ecological metagenomes</taxon>
    </lineage>
</organism>
<gene>
    <name evidence="2" type="ORF">MNBD_GAMMA04-2078</name>
</gene>
<dbReference type="InterPro" id="IPR032466">
    <property type="entry name" value="Metal_Hydrolase"/>
</dbReference>
<dbReference type="PROSITE" id="PS01137">
    <property type="entry name" value="TATD_1"/>
    <property type="match status" value="1"/>
</dbReference>
<dbReference type="PIRSF" id="PIRSF005902">
    <property type="entry name" value="DNase_TatD"/>
    <property type="match status" value="1"/>
</dbReference>
<protein>
    <submittedName>
        <fullName evidence="2">Deoxyribonuclease YjjV</fullName>
    </submittedName>
</protein>
<dbReference type="PANTHER" id="PTHR46124">
    <property type="entry name" value="D-AMINOACYL-TRNA DEACYLASE"/>
    <property type="match status" value="1"/>
</dbReference>
<reference evidence="2" key="1">
    <citation type="submission" date="2018-06" db="EMBL/GenBank/DDBJ databases">
        <authorList>
            <person name="Zhirakovskaya E."/>
        </authorList>
    </citation>
    <scope>NUCLEOTIDE SEQUENCE</scope>
</reference>
<dbReference type="CDD" id="cd01310">
    <property type="entry name" value="TatD_DNAse"/>
    <property type="match status" value="1"/>
</dbReference>
<accession>A0A3B0WH74</accession>
<dbReference type="GO" id="GO:0005829">
    <property type="term" value="C:cytosol"/>
    <property type="evidence" value="ECO:0007669"/>
    <property type="project" value="TreeGrafter"/>
</dbReference>
<evidence type="ECO:0000313" key="2">
    <source>
        <dbReference type="EMBL" id="VAW43836.1"/>
    </source>
</evidence>
<dbReference type="InterPro" id="IPR018228">
    <property type="entry name" value="DNase_TatD-rel_CS"/>
</dbReference>